<dbReference type="GO" id="GO:0030170">
    <property type="term" value="F:pyridoxal phosphate binding"/>
    <property type="evidence" value="ECO:0007669"/>
    <property type="project" value="TreeGrafter"/>
</dbReference>
<dbReference type="Gene3D" id="3.90.1150.10">
    <property type="entry name" value="Aspartate Aminotransferase, domain 1"/>
    <property type="match status" value="1"/>
</dbReference>
<evidence type="ECO:0000313" key="4">
    <source>
        <dbReference type="Proteomes" id="UP000565715"/>
    </source>
</evidence>
<dbReference type="InterPro" id="IPR015422">
    <property type="entry name" value="PyrdxlP-dep_Trfase_small"/>
</dbReference>
<accession>A0A846XL21</accession>
<name>A0A846XL21_9NOCA</name>
<evidence type="ECO:0000256" key="1">
    <source>
        <dbReference type="ARBA" id="ARBA00001933"/>
    </source>
</evidence>
<keyword evidence="4" id="KW-1185">Reference proteome</keyword>
<dbReference type="InterPro" id="IPR015421">
    <property type="entry name" value="PyrdxlP-dep_Trfase_major"/>
</dbReference>
<dbReference type="AlphaFoldDB" id="A0A846XL21"/>
<keyword evidence="3" id="KW-0808">Transferase</keyword>
<dbReference type="GO" id="GO:0000271">
    <property type="term" value="P:polysaccharide biosynthetic process"/>
    <property type="evidence" value="ECO:0007669"/>
    <property type="project" value="TreeGrafter"/>
</dbReference>
<dbReference type="EMBL" id="JAAXOO010000005">
    <property type="protein sequence ID" value="NKY35356.1"/>
    <property type="molecule type" value="Genomic_DNA"/>
</dbReference>
<evidence type="ECO:0000256" key="2">
    <source>
        <dbReference type="RuleBase" id="RU004508"/>
    </source>
</evidence>
<protein>
    <submittedName>
        <fullName evidence="3">DegT/DnrJ/EryC1/StrS family aminotransferase</fullName>
    </submittedName>
</protein>
<sequence length="412" mass="44640">MAPPIDVLALNGGPPVRNLPYPWPIHDEQERRALLEVVDSAQWSFDGPKELELAQALGAYLDVEYALPVSSGTAALEIALEALDLHPGDEVIVPALTWTAPARAVVVNGGIPVFTDIDPGTWCLDPDAVEAALTERTRGILVVHTYAQITDMDRILDIARRHRLFVVEDCAHALGSRWRGRAVGTLGHIGCFSFQQSKSITAGEGGLTVTSNSGLADRLYALKNCGRRRTPDTDWGFGGNQRITEFQAAVLLVQLGRLDEQIARKARQADAFGRALAAVAGLTMAPPDPRITRRSFIGLPLSVDIREFHGIGTDLLVTALAAEGVPVFLPHPVVYRAPSWVAGLRRYHDPKRLGLHARCPSAEQVAGRGGVVVAHEAFLGQWAETADLITAFRKVQRLANTIPADARDSRLI</sequence>
<keyword evidence="3" id="KW-0032">Aminotransferase</keyword>
<dbReference type="Pfam" id="PF01041">
    <property type="entry name" value="DegT_DnrJ_EryC1"/>
    <property type="match status" value="1"/>
</dbReference>
<dbReference type="InterPro" id="IPR000653">
    <property type="entry name" value="DegT/StrS_aminotransferase"/>
</dbReference>
<dbReference type="PANTHER" id="PTHR30244">
    <property type="entry name" value="TRANSAMINASE"/>
    <property type="match status" value="1"/>
</dbReference>
<gene>
    <name evidence="3" type="ORF">HGA13_20115</name>
</gene>
<evidence type="ECO:0000313" key="3">
    <source>
        <dbReference type="EMBL" id="NKY35356.1"/>
    </source>
</evidence>
<dbReference type="SUPFAM" id="SSF53383">
    <property type="entry name" value="PLP-dependent transferases"/>
    <property type="match status" value="1"/>
</dbReference>
<dbReference type="Gene3D" id="3.40.640.10">
    <property type="entry name" value="Type I PLP-dependent aspartate aminotransferase-like (Major domain)"/>
    <property type="match status" value="1"/>
</dbReference>
<reference evidence="3 4" key="1">
    <citation type="submission" date="2020-04" db="EMBL/GenBank/DDBJ databases">
        <title>MicrobeNet Type strains.</title>
        <authorList>
            <person name="Nicholson A.C."/>
        </authorList>
    </citation>
    <scope>NUCLEOTIDE SEQUENCE [LARGE SCALE GENOMIC DNA]</scope>
    <source>
        <strain evidence="3 4">DSM 45078</strain>
    </source>
</reference>
<dbReference type="Proteomes" id="UP000565715">
    <property type="component" value="Unassembled WGS sequence"/>
</dbReference>
<dbReference type="PANTHER" id="PTHR30244:SF34">
    <property type="entry name" value="DTDP-4-AMINO-4,6-DIDEOXYGALACTOSE TRANSAMINASE"/>
    <property type="match status" value="1"/>
</dbReference>
<dbReference type="RefSeq" id="WP_068042381.1">
    <property type="nucleotide sequence ID" value="NZ_JAAXOO010000005.1"/>
</dbReference>
<keyword evidence="2" id="KW-0663">Pyridoxal phosphate</keyword>
<dbReference type="InterPro" id="IPR015424">
    <property type="entry name" value="PyrdxlP-dep_Trfase"/>
</dbReference>
<dbReference type="GO" id="GO:0008483">
    <property type="term" value="F:transaminase activity"/>
    <property type="evidence" value="ECO:0007669"/>
    <property type="project" value="UniProtKB-KW"/>
</dbReference>
<comment type="caution">
    <text evidence="3">The sequence shown here is derived from an EMBL/GenBank/DDBJ whole genome shotgun (WGS) entry which is preliminary data.</text>
</comment>
<proteinExistence type="inferred from homology"/>
<dbReference type="CDD" id="cd00616">
    <property type="entry name" value="AHBA_syn"/>
    <property type="match status" value="1"/>
</dbReference>
<comment type="similarity">
    <text evidence="2">Belongs to the DegT/DnrJ/EryC1 family.</text>
</comment>
<comment type="cofactor">
    <cofactor evidence="1">
        <name>pyridoxal 5'-phosphate</name>
        <dbReference type="ChEBI" id="CHEBI:597326"/>
    </cofactor>
</comment>
<organism evidence="3 4">
    <name type="scientific">Nocardia speluncae</name>
    <dbReference type="NCBI Taxonomy" id="419477"/>
    <lineage>
        <taxon>Bacteria</taxon>
        <taxon>Bacillati</taxon>
        <taxon>Actinomycetota</taxon>
        <taxon>Actinomycetes</taxon>
        <taxon>Mycobacteriales</taxon>
        <taxon>Nocardiaceae</taxon>
        <taxon>Nocardia</taxon>
    </lineage>
</organism>